<organism evidence="3 4">
    <name type="scientific">Siphonobacter aquaeclarae</name>
    <dbReference type="NCBI Taxonomy" id="563176"/>
    <lineage>
        <taxon>Bacteria</taxon>
        <taxon>Pseudomonadati</taxon>
        <taxon>Bacteroidota</taxon>
        <taxon>Cytophagia</taxon>
        <taxon>Cytophagales</taxon>
        <taxon>Cytophagaceae</taxon>
        <taxon>Siphonobacter</taxon>
    </lineage>
</organism>
<keyword evidence="3" id="KW-0378">Hydrolase</keyword>
<dbReference type="GO" id="GO:0008233">
    <property type="term" value="F:peptidase activity"/>
    <property type="evidence" value="ECO:0007669"/>
    <property type="project" value="UniProtKB-KW"/>
</dbReference>
<gene>
    <name evidence="3" type="ORF">SAMN04488090_3376</name>
</gene>
<dbReference type="RefSeq" id="WP_093204805.1">
    <property type="nucleotide sequence ID" value="NZ_FNGS01000006.1"/>
</dbReference>
<evidence type="ECO:0000313" key="4">
    <source>
        <dbReference type="Proteomes" id="UP000198901"/>
    </source>
</evidence>
<evidence type="ECO:0000259" key="2">
    <source>
        <dbReference type="Pfam" id="PF01343"/>
    </source>
</evidence>
<evidence type="ECO:0000256" key="1">
    <source>
        <dbReference type="ARBA" id="ARBA00008683"/>
    </source>
</evidence>
<evidence type="ECO:0000313" key="3">
    <source>
        <dbReference type="EMBL" id="SDM41517.1"/>
    </source>
</evidence>
<dbReference type="Pfam" id="PF01343">
    <property type="entry name" value="Peptidase_S49"/>
    <property type="match status" value="1"/>
</dbReference>
<comment type="similarity">
    <text evidence="1">Belongs to the peptidase S49 family.</text>
</comment>
<dbReference type="Gene3D" id="6.20.330.10">
    <property type="match status" value="1"/>
</dbReference>
<dbReference type="PANTHER" id="PTHR42987:SF7">
    <property type="entry name" value="SIGNAL PEPTIDE PEPTIDASE SPPA-RELATED"/>
    <property type="match status" value="1"/>
</dbReference>
<dbReference type="InterPro" id="IPR029045">
    <property type="entry name" value="ClpP/crotonase-like_dom_sf"/>
</dbReference>
<dbReference type="SUPFAM" id="SSF52096">
    <property type="entry name" value="ClpP/crotonase"/>
    <property type="match status" value="1"/>
</dbReference>
<protein>
    <submittedName>
        <fullName evidence="3">Protease-4</fullName>
    </submittedName>
</protein>
<proteinExistence type="inferred from homology"/>
<dbReference type="GO" id="GO:0006508">
    <property type="term" value="P:proteolysis"/>
    <property type="evidence" value="ECO:0007669"/>
    <property type="project" value="UniProtKB-KW"/>
</dbReference>
<reference evidence="3 4" key="1">
    <citation type="submission" date="2016-10" db="EMBL/GenBank/DDBJ databases">
        <authorList>
            <person name="de Groot N.N."/>
        </authorList>
    </citation>
    <scope>NUCLEOTIDE SEQUENCE [LARGE SCALE GENOMIC DNA]</scope>
    <source>
        <strain evidence="3 4">DSM 21668</strain>
    </source>
</reference>
<dbReference type="Proteomes" id="UP000198901">
    <property type="component" value="Unassembled WGS sequence"/>
</dbReference>
<dbReference type="AlphaFoldDB" id="A0A1G9T1P2"/>
<dbReference type="EMBL" id="FNGS01000006">
    <property type="protein sequence ID" value="SDM41517.1"/>
    <property type="molecule type" value="Genomic_DNA"/>
</dbReference>
<name>A0A1G9T1P2_9BACT</name>
<keyword evidence="4" id="KW-1185">Reference proteome</keyword>
<feature type="domain" description="Peptidase S49" evidence="2">
    <location>
        <begin position="136"/>
        <end position="279"/>
    </location>
</feature>
<accession>A0A1G9T1P2</accession>
<dbReference type="OrthoDB" id="1490107at2"/>
<dbReference type="InterPro" id="IPR002142">
    <property type="entry name" value="Peptidase_S49"/>
</dbReference>
<sequence>MSLIAFSGQPLAIHWPTFQNSFLPLMQSGEKQAKAYDIPTPDKQQAASADWLMYLLDYYRAPDELGVVVLPLKGVMSRNTSWYNAYGNAFLSALIDRADREESVKGLVLDVFSPGGTVDSTKALADSLYRFTKPAVAHTAYAASAAVWASAQCDVVLLEKQAATEMGSIGTLQYHTDLRGAMEKSGEVTTIFRAKGSPDKLSVNSFEELTDEGKAAIQERLDASQKEFVSDVRRGRGGKISSADAFTGRMFSAPEAIRLGLADGFGTLGDAVERVLKLAK</sequence>
<dbReference type="PANTHER" id="PTHR42987">
    <property type="entry name" value="PEPTIDASE S49"/>
    <property type="match status" value="1"/>
</dbReference>
<dbReference type="Gene3D" id="3.90.226.10">
    <property type="entry name" value="2-enoyl-CoA Hydratase, Chain A, domain 1"/>
    <property type="match status" value="1"/>
</dbReference>
<dbReference type="STRING" id="563176.SAMN04488090_3376"/>
<keyword evidence="3" id="KW-0645">Protease</keyword>